<dbReference type="SUPFAM" id="SSF51206">
    <property type="entry name" value="cAMP-binding domain-like"/>
    <property type="match status" value="1"/>
</dbReference>
<dbReference type="EMBL" id="JAMHKS010000078">
    <property type="protein sequence ID" value="MCU6680215.1"/>
    <property type="molecule type" value="Genomic_DNA"/>
</dbReference>
<gene>
    <name evidence="2" type="ORF">M8318_21435</name>
</gene>
<dbReference type="Pfam" id="PF15977">
    <property type="entry name" value="HTH_46"/>
    <property type="match status" value="1"/>
</dbReference>
<evidence type="ECO:0000259" key="1">
    <source>
        <dbReference type="Pfam" id="PF15977"/>
    </source>
</evidence>
<dbReference type="InterPro" id="IPR014710">
    <property type="entry name" value="RmlC-like_jellyroll"/>
</dbReference>
<keyword evidence="3" id="KW-1185">Reference proteome</keyword>
<dbReference type="InterPro" id="IPR018490">
    <property type="entry name" value="cNMP-bd_dom_sf"/>
</dbReference>
<accession>A0ABT2RH46</accession>
<proteinExistence type="predicted"/>
<comment type="caution">
    <text evidence="2">The sequence shown here is derived from an EMBL/GenBank/DDBJ whole genome shotgun (WGS) entry which is preliminary data.</text>
</comment>
<dbReference type="Gene3D" id="2.60.120.10">
    <property type="entry name" value="Jelly Rolls"/>
    <property type="match status" value="1"/>
</dbReference>
<organism evidence="2 3">
    <name type="scientific">Leclercia tamurae</name>
    <dbReference type="NCBI Taxonomy" id="2926467"/>
    <lineage>
        <taxon>Bacteria</taxon>
        <taxon>Pseudomonadati</taxon>
        <taxon>Pseudomonadota</taxon>
        <taxon>Gammaproteobacteria</taxon>
        <taxon>Enterobacterales</taxon>
        <taxon>Enterobacteriaceae</taxon>
        <taxon>Leclercia</taxon>
    </lineage>
</organism>
<feature type="domain" description="IprA winged helix-turn-helix" evidence="1">
    <location>
        <begin position="144"/>
        <end position="210"/>
    </location>
</feature>
<sequence length="213" mass="24382">MTSSDMTPGAVQRGSPYAQELITYLQPHATLHDVQRGERFDFMINGQAMCYLILDGGIALYRKSNDMLLSTANSPALFGLANMTDIYFDDYFTTIKPCKIGILTTDQAQEIFKEQMLWGLVSRHLMFLYNRLYNEIMPQGTPTAYELIRHQLLALMKEEESFRARVTAERYIRDKTQLSRSGVMRILADLKAGGYVEMEEGKLIKINKLPAKY</sequence>
<evidence type="ECO:0000313" key="2">
    <source>
        <dbReference type="EMBL" id="MCU6680215.1"/>
    </source>
</evidence>
<reference evidence="2" key="1">
    <citation type="submission" date="2022-05" db="EMBL/GenBank/DDBJ databases">
        <title>Description of a novel species of Leclercia; Leclercia tamurae and the Proposal for a Novel Genus Silvania gen. nov. Containing Two Novel Species Silvania hatchlandensis sp. nov. and Silvania confinis sp. nov. Isolated from the Rhizosphere of Oak.</title>
        <authorList>
            <person name="Maddock D.W."/>
            <person name="Brady C.L."/>
            <person name="Denman S."/>
            <person name="Arnold D."/>
        </authorList>
    </citation>
    <scope>NUCLEOTIDE SEQUENCE</scope>
    <source>
        <strain evidence="2">H6S3</strain>
    </source>
</reference>
<dbReference type="InterPro" id="IPR041687">
    <property type="entry name" value="HTH_46"/>
</dbReference>
<name>A0ABT2RH46_9ENTR</name>
<dbReference type="RefSeq" id="WP_262664417.1">
    <property type="nucleotide sequence ID" value="NZ_JAMHKS010000078.1"/>
</dbReference>
<protein>
    <submittedName>
        <fullName evidence="2">Helix-turn-helix domain-containing protein</fullName>
    </submittedName>
</protein>
<dbReference type="Proteomes" id="UP001062027">
    <property type="component" value="Unassembled WGS sequence"/>
</dbReference>
<evidence type="ECO:0000313" key="3">
    <source>
        <dbReference type="Proteomes" id="UP001062027"/>
    </source>
</evidence>